<evidence type="ECO:0000313" key="3">
    <source>
        <dbReference type="Proteomes" id="UP000326702"/>
    </source>
</evidence>
<proteinExistence type="predicted"/>
<feature type="chain" id="PRO_5025072984" evidence="1">
    <location>
        <begin position="30"/>
        <end position="370"/>
    </location>
</feature>
<dbReference type="EMBL" id="CP045529">
    <property type="protein sequence ID" value="QFU99696.1"/>
    <property type="molecule type" value="Genomic_DNA"/>
</dbReference>
<evidence type="ECO:0000256" key="1">
    <source>
        <dbReference type="SAM" id="SignalP"/>
    </source>
</evidence>
<dbReference type="AlphaFoldDB" id="A0A5P9QEK9"/>
<dbReference type="InterPro" id="IPR016130">
    <property type="entry name" value="Tyr_Pase_AS"/>
</dbReference>
<dbReference type="PROSITE" id="PS00383">
    <property type="entry name" value="TYR_PHOSPHATASE_1"/>
    <property type="match status" value="1"/>
</dbReference>
<dbReference type="EC" id="3.1.3.48" evidence="2"/>
<accession>A0A5P9QEK9</accession>
<dbReference type="OrthoDB" id="1188001at2"/>
<sequence length="370" mass="39508">MKRTRTGAVAASALASVLLLGLVAPAASAHPTTAPATQHLLPSSHAIPFTAATVTDHGDGTFTITWTAPGISHVRIYTGDEQNRIDTRHVVAQGGSRGSVTVTVTAPADRRWFRLAPDRGESLTLADRLVRLDGTVNFRDLGGYRTEDGRWVAMGKVYRADALNNLSDADLAKLRRLGVRTDVDLRTADERSAAPDRLPAGTKYVVDDVLGGSTTTTFNPTTADAAHQLMVDAEKTMVSSTTGKAAYTDLFEEVERRPGALVFHCSAGKDRTGWGSAALLTTLGVPADVVQSDYLLSNVYRADANAALLASMPAAAAAVYKPLLDVRPEYLQSGFDEVQSTFGSWNGYLTKGLHQNVLDRFVLGARLLEG</sequence>
<dbReference type="KEGG" id="lxl:KDY119_03231"/>
<gene>
    <name evidence="2" type="ORF">KDY119_03231</name>
</gene>
<keyword evidence="2" id="KW-0378">Hydrolase</keyword>
<dbReference type="InterPro" id="IPR026893">
    <property type="entry name" value="Tyr/Ser_Pase_IphP-type"/>
</dbReference>
<feature type="signal peptide" evidence="1">
    <location>
        <begin position="1"/>
        <end position="29"/>
    </location>
</feature>
<evidence type="ECO:0000313" key="2">
    <source>
        <dbReference type="EMBL" id="QFU99696.1"/>
    </source>
</evidence>
<name>A0A5P9QEK9_9MICO</name>
<dbReference type="InterPro" id="IPR029021">
    <property type="entry name" value="Prot-tyrosine_phosphatase-like"/>
</dbReference>
<dbReference type="Proteomes" id="UP000326702">
    <property type="component" value="Chromosome"/>
</dbReference>
<dbReference type="SUPFAM" id="SSF52799">
    <property type="entry name" value="(Phosphotyrosine protein) phosphatases II"/>
    <property type="match status" value="1"/>
</dbReference>
<organism evidence="2 3">
    <name type="scientific">Luteimicrobium xylanilyticum</name>
    <dbReference type="NCBI Taxonomy" id="1133546"/>
    <lineage>
        <taxon>Bacteria</taxon>
        <taxon>Bacillati</taxon>
        <taxon>Actinomycetota</taxon>
        <taxon>Actinomycetes</taxon>
        <taxon>Micrococcales</taxon>
        <taxon>Luteimicrobium</taxon>
    </lineage>
</organism>
<dbReference type="Gene3D" id="3.90.190.10">
    <property type="entry name" value="Protein tyrosine phosphatase superfamily"/>
    <property type="match status" value="1"/>
</dbReference>
<dbReference type="Pfam" id="PF13350">
    <property type="entry name" value="Y_phosphatase3"/>
    <property type="match status" value="1"/>
</dbReference>
<dbReference type="GO" id="GO:0004725">
    <property type="term" value="F:protein tyrosine phosphatase activity"/>
    <property type="evidence" value="ECO:0007669"/>
    <property type="project" value="UniProtKB-EC"/>
</dbReference>
<keyword evidence="1" id="KW-0732">Signal</keyword>
<reference evidence="2 3" key="1">
    <citation type="submission" date="2019-10" db="EMBL/GenBank/DDBJ databases">
        <title>Genome sequence of Luteimicrobium xylanilyticum HY-24.</title>
        <authorList>
            <person name="Kim D.Y."/>
            <person name="Park H.-Y."/>
        </authorList>
    </citation>
    <scope>NUCLEOTIDE SEQUENCE [LARGE SCALE GENOMIC DNA]</scope>
    <source>
        <strain evidence="2 3">HY-24</strain>
    </source>
</reference>
<keyword evidence="3" id="KW-1185">Reference proteome</keyword>
<dbReference type="RefSeq" id="WP_036947519.1">
    <property type="nucleotide sequence ID" value="NZ_BAABIH010000016.1"/>
</dbReference>
<protein>
    <submittedName>
        <fullName evidence="2">Protein-tyrosine-phosphatase</fullName>
        <ecNumber evidence="2">3.1.3.48</ecNumber>
    </submittedName>
</protein>